<comment type="caution">
    <text evidence="3">The sequence shown here is derived from an EMBL/GenBank/DDBJ whole genome shotgun (WGS) entry which is preliminary data.</text>
</comment>
<sequence length="227" mass="24072">MGVGMGRIGRPASGAAIIASLLLASCAGDHGRKPQRRPTPEAQRPPGINAAQTKQCLAGLDRQGVQYQPLPDRDFGGGCLAYGSVKLLDVGTPITNLGAMTCSLAGNFSAWVRFAVVPASRQWLGSEVTRVETFGTYACRNINGAASGKLSEHAHSNAVDVAAFVLADGRRISVKADYRSPDPKIQGFFNAVHISACKRFGTVLSPDYNALHADHLHLDMGRGPFCR</sequence>
<name>A0A2W5A5R4_9SPHN</name>
<dbReference type="EMBL" id="QFNN01000040">
    <property type="protein sequence ID" value="PZO89980.1"/>
    <property type="molecule type" value="Genomic_DNA"/>
</dbReference>
<reference evidence="3 4" key="1">
    <citation type="submission" date="2017-08" db="EMBL/GenBank/DDBJ databases">
        <title>Infants hospitalized years apart are colonized by the same room-sourced microbial strains.</title>
        <authorList>
            <person name="Brooks B."/>
            <person name="Olm M.R."/>
            <person name="Firek B.A."/>
            <person name="Baker R."/>
            <person name="Thomas B.C."/>
            <person name="Morowitz M.J."/>
            <person name="Banfield J.F."/>
        </authorList>
    </citation>
    <scope>NUCLEOTIDE SEQUENCE [LARGE SCALE GENOMIC DNA]</scope>
    <source>
        <strain evidence="3">S2_018_000_R2_101</strain>
    </source>
</reference>
<feature type="region of interest" description="Disordered" evidence="1">
    <location>
        <begin position="29"/>
        <end position="48"/>
    </location>
</feature>
<dbReference type="Proteomes" id="UP000249066">
    <property type="component" value="Unassembled WGS sequence"/>
</dbReference>
<dbReference type="InterPro" id="IPR009683">
    <property type="entry name" value="Extensin-like_C"/>
</dbReference>
<organism evidence="3 4">
    <name type="scientific">Sphingomonas sanxanigenens</name>
    <dbReference type="NCBI Taxonomy" id="397260"/>
    <lineage>
        <taxon>Bacteria</taxon>
        <taxon>Pseudomonadati</taxon>
        <taxon>Pseudomonadota</taxon>
        <taxon>Alphaproteobacteria</taxon>
        <taxon>Sphingomonadales</taxon>
        <taxon>Sphingomonadaceae</taxon>
        <taxon>Sphingomonas</taxon>
    </lineage>
</organism>
<gene>
    <name evidence="3" type="ORF">DI623_08400</name>
</gene>
<evidence type="ECO:0000259" key="2">
    <source>
        <dbReference type="Pfam" id="PF06904"/>
    </source>
</evidence>
<proteinExistence type="predicted"/>
<dbReference type="PROSITE" id="PS51257">
    <property type="entry name" value="PROKAR_LIPOPROTEIN"/>
    <property type="match status" value="1"/>
</dbReference>
<evidence type="ECO:0000313" key="3">
    <source>
        <dbReference type="EMBL" id="PZO89980.1"/>
    </source>
</evidence>
<feature type="domain" description="Extensin-like C-terminal" evidence="2">
    <location>
        <begin position="55"/>
        <end position="227"/>
    </location>
</feature>
<evidence type="ECO:0000313" key="4">
    <source>
        <dbReference type="Proteomes" id="UP000249066"/>
    </source>
</evidence>
<accession>A0A2W5A5R4</accession>
<dbReference type="Pfam" id="PF06904">
    <property type="entry name" value="Extensin-like_C"/>
    <property type="match status" value="1"/>
</dbReference>
<protein>
    <submittedName>
        <fullName evidence="3">Extensin</fullName>
    </submittedName>
</protein>
<dbReference type="AlphaFoldDB" id="A0A2W5A5R4"/>
<evidence type="ECO:0000256" key="1">
    <source>
        <dbReference type="SAM" id="MobiDB-lite"/>
    </source>
</evidence>